<dbReference type="FunFam" id="4.10.410.60:FF:000001">
    <property type="entry name" value="50S ribosomal protein L35"/>
    <property type="match status" value="1"/>
</dbReference>
<dbReference type="GO" id="GO:0003735">
    <property type="term" value="F:structural constituent of ribosome"/>
    <property type="evidence" value="ECO:0007669"/>
    <property type="project" value="InterPro"/>
</dbReference>
<evidence type="ECO:0000256" key="4">
    <source>
        <dbReference type="RuleBase" id="RU000568"/>
    </source>
</evidence>
<keyword evidence="2 4" id="KW-0689">Ribosomal protein</keyword>
<dbReference type="Gene3D" id="4.10.410.60">
    <property type="match status" value="1"/>
</dbReference>
<dbReference type="PROSITE" id="PS00936">
    <property type="entry name" value="RIBOSOMAL_L35"/>
    <property type="match status" value="1"/>
</dbReference>
<proteinExistence type="inferred from homology"/>
<dbReference type="Proteomes" id="UP000596660">
    <property type="component" value="Unplaced"/>
</dbReference>
<dbReference type="PANTHER" id="PTHR33343">
    <property type="entry name" value="54S RIBOSOMAL PROTEIN BL35M"/>
    <property type="match status" value="1"/>
</dbReference>
<dbReference type="GO" id="GO:0015934">
    <property type="term" value="C:large ribosomal subunit"/>
    <property type="evidence" value="ECO:0007669"/>
    <property type="project" value="TreeGrafter"/>
</dbReference>
<evidence type="ECO:0000313" key="7">
    <source>
        <dbReference type="Proteomes" id="UP000596660"/>
    </source>
</evidence>
<dbReference type="PRINTS" id="PR00064">
    <property type="entry name" value="RIBOSOMALL35"/>
</dbReference>
<dbReference type="HAMAP" id="MF_00514">
    <property type="entry name" value="Ribosomal_bL35"/>
    <property type="match status" value="1"/>
</dbReference>
<dbReference type="InterPro" id="IPR001706">
    <property type="entry name" value="Ribosomal_bL35"/>
</dbReference>
<dbReference type="SUPFAM" id="SSF143034">
    <property type="entry name" value="L35p-like"/>
    <property type="match status" value="1"/>
</dbReference>
<dbReference type="AlphaFoldDB" id="A0A803MFG0"/>
<comment type="similarity">
    <text evidence="1 4">Belongs to the bacterial ribosomal protein bL35 family.</text>
</comment>
<dbReference type="Gramene" id="AUR62028378-RA">
    <property type="protein sequence ID" value="AUR62028378-RA:cds"/>
    <property type="gene ID" value="AUR62028378"/>
</dbReference>
<dbReference type="NCBIfam" id="TIGR00001">
    <property type="entry name" value="rpmI_bact"/>
    <property type="match status" value="1"/>
</dbReference>
<dbReference type="GO" id="GO:0006412">
    <property type="term" value="P:translation"/>
    <property type="evidence" value="ECO:0007669"/>
    <property type="project" value="InterPro"/>
</dbReference>
<sequence>MAMASATTTTILSLKTPSLSSSPTRCSAAQGISLTHFNKHFKSTLNLSSSHSISSSMLQPIILQNKRISTVDSSVSTSFTVFAAKGYKMKTHKASAKRFRVTGKGKIVRRRAGKQHLLAKKNTKRKNRLSKLVQVDRSDYDNVIGALPYLKSVLCDVCSQTLSLSIFNFSLFDSPSPRQSRLTADAVHRSPAVRSSEANDEVRQTTAHSGQPSIRVNRVFSYPEEVITSITMEVSHDVKPSVEGSPTLPSLNVSCDEERQTVPIPES</sequence>
<reference evidence="6" key="1">
    <citation type="journal article" date="2017" name="Nature">
        <title>The genome of Chenopodium quinoa.</title>
        <authorList>
            <person name="Jarvis D.E."/>
            <person name="Ho Y.S."/>
            <person name="Lightfoot D.J."/>
            <person name="Schmoeckel S.M."/>
            <person name="Li B."/>
            <person name="Borm T.J.A."/>
            <person name="Ohyanagi H."/>
            <person name="Mineta K."/>
            <person name="Michell C.T."/>
            <person name="Saber N."/>
            <person name="Kharbatia N.M."/>
            <person name="Rupper R.R."/>
            <person name="Sharp A.R."/>
            <person name="Dally N."/>
            <person name="Boughton B.A."/>
            <person name="Woo Y.H."/>
            <person name="Gao G."/>
            <person name="Schijlen E.G.W.M."/>
            <person name="Guo X."/>
            <person name="Momin A.A."/>
            <person name="Negrao S."/>
            <person name="Al-Babili S."/>
            <person name="Gehring C."/>
            <person name="Roessner U."/>
            <person name="Jung C."/>
            <person name="Murphy K."/>
            <person name="Arold S.T."/>
            <person name="Gojobori T."/>
            <person name="van der Linden C.G."/>
            <person name="van Loo E.N."/>
            <person name="Jellen E.N."/>
            <person name="Maughan P.J."/>
            <person name="Tester M."/>
        </authorList>
    </citation>
    <scope>NUCLEOTIDE SEQUENCE [LARGE SCALE GENOMIC DNA]</scope>
    <source>
        <strain evidence="6">cv. PI 614886</strain>
    </source>
</reference>
<keyword evidence="7" id="KW-1185">Reference proteome</keyword>
<dbReference type="InterPro" id="IPR037229">
    <property type="entry name" value="Ribosomal_bL35_sf"/>
</dbReference>
<name>A0A803MFG0_CHEQI</name>
<evidence type="ECO:0000313" key="6">
    <source>
        <dbReference type="EnsemblPlants" id="AUR62028378-RA:cds"/>
    </source>
</evidence>
<evidence type="ECO:0000256" key="3">
    <source>
        <dbReference type="ARBA" id="ARBA00023274"/>
    </source>
</evidence>
<evidence type="ECO:0000256" key="2">
    <source>
        <dbReference type="ARBA" id="ARBA00022980"/>
    </source>
</evidence>
<dbReference type="PANTHER" id="PTHR33343:SF1">
    <property type="entry name" value="LARGE RIBOSOMAL SUBUNIT PROTEIN BL35M"/>
    <property type="match status" value="1"/>
</dbReference>
<protein>
    <recommendedName>
        <fullName evidence="4">50S ribosomal protein L35</fullName>
    </recommendedName>
</protein>
<reference evidence="6" key="2">
    <citation type="submission" date="2021-03" db="UniProtKB">
        <authorList>
            <consortium name="EnsemblPlants"/>
        </authorList>
    </citation>
    <scope>IDENTIFICATION</scope>
</reference>
<dbReference type="Pfam" id="PF01632">
    <property type="entry name" value="Ribosomal_L35p"/>
    <property type="match status" value="1"/>
</dbReference>
<organism evidence="6 7">
    <name type="scientific">Chenopodium quinoa</name>
    <name type="common">Quinoa</name>
    <dbReference type="NCBI Taxonomy" id="63459"/>
    <lineage>
        <taxon>Eukaryota</taxon>
        <taxon>Viridiplantae</taxon>
        <taxon>Streptophyta</taxon>
        <taxon>Embryophyta</taxon>
        <taxon>Tracheophyta</taxon>
        <taxon>Spermatophyta</taxon>
        <taxon>Magnoliopsida</taxon>
        <taxon>eudicotyledons</taxon>
        <taxon>Gunneridae</taxon>
        <taxon>Pentapetalae</taxon>
        <taxon>Caryophyllales</taxon>
        <taxon>Chenopodiaceae</taxon>
        <taxon>Chenopodioideae</taxon>
        <taxon>Atripliceae</taxon>
        <taxon>Chenopodium</taxon>
    </lineage>
</organism>
<accession>A0A803MFG0</accession>
<dbReference type="InterPro" id="IPR021137">
    <property type="entry name" value="Ribosomal_bL35-like"/>
</dbReference>
<evidence type="ECO:0000256" key="5">
    <source>
        <dbReference type="SAM" id="MobiDB-lite"/>
    </source>
</evidence>
<feature type="region of interest" description="Disordered" evidence="5">
    <location>
        <begin position="182"/>
        <end position="210"/>
    </location>
</feature>
<evidence type="ECO:0000256" key="1">
    <source>
        <dbReference type="ARBA" id="ARBA00006598"/>
    </source>
</evidence>
<keyword evidence="3 4" id="KW-0687">Ribonucleoprotein</keyword>
<feature type="region of interest" description="Disordered" evidence="5">
    <location>
        <begin position="238"/>
        <end position="267"/>
    </location>
</feature>
<dbReference type="EnsemblPlants" id="AUR62028378-RA">
    <property type="protein sequence ID" value="AUR62028378-RA:cds"/>
    <property type="gene ID" value="AUR62028378"/>
</dbReference>
<dbReference type="InterPro" id="IPR018265">
    <property type="entry name" value="Ribosomal_bL35_CS"/>
</dbReference>